<gene>
    <name evidence="1" type="ORF">LITE_LOCUS3380</name>
</gene>
<keyword evidence="2" id="KW-1185">Reference proteome</keyword>
<dbReference type="Proteomes" id="UP001154282">
    <property type="component" value="Unassembled WGS sequence"/>
</dbReference>
<proteinExistence type="predicted"/>
<accession>A0AAV0HCR5</accession>
<protein>
    <submittedName>
        <fullName evidence="1">Uncharacterized protein</fullName>
    </submittedName>
</protein>
<name>A0AAV0HCR5_9ROSI</name>
<dbReference type="EMBL" id="CAMGYJ010000002">
    <property type="protein sequence ID" value="CAI0381980.1"/>
    <property type="molecule type" value="Genomic_DNA"/>
</dbReference>
<dbReference type="AlphaFoldDB" id="A0AAV0HCR5"/>
<evidence type="ECO:0000313" key="2">
    <source>
        <dbReference type="Proteomes" id="UP001154282"/>
    </source>
</evidence>
<comment type="caution">
    <text evidence="1">The sequence shown here is derived from an EMBL/GenBank/DDBJ whole genome shotgun (WGS) entry which is preliminary data.</text>
</comment>
<sequence>MLRGLCQQPRELLDYCSGAQRSSGGSSNGLGQRLS</sequence>
<evidence type="ECO:0000313" key="1">
    <source>
        <dbReference type="EMBL" id="CAI0381980.1"/>
    </source>
</evidence>
<organism evidence="1 2">
    <name type="scientific">Linum tenue</name>
    <dbReference type="NCBI Taxonomy" id="586396"/>
    <lineage>
        <taxon>Eukaryota</taxon>
        <taxon>Viridiplantae</taxon>
        <taxon>Streptophyta</taxon>
        <taxon>Embryophyta</taxon>
        <taxon>Tracheophyta</taxon>
        <taxon>Spermatophyta</taxon>
        <taxon>Magnoliopsida</taxon>
        <taxon>eudicotyledons</taxon>
        <taxon>Gunneridae</taxon>
        <taxon>Pentapetalae</taxon>
        <taxon>rosids</taxon>
        <taxon>fabids</taxon>
        <taxon>Malpighiales</taxon>
        <taxon>Linaceae</taxon>
        <taxon>Linum</taxon>
    </lineage>
</organism>
<reference evidence="1" key="1">
    <citation type="submission" date="2022-08" db="EMBL/GenBank/DDBJ databases">
        <authorList>
            <person name="Gutierrez-Valencia J."/>
        </authorList>
    </citation>
    <scope>NUCLEOTIDE SEQUENCE</scope>
</reference>